<gene>
    <name evidence="7" type="ORF">Pfra01_000683900</name>
</gene>
<keyword evidence="3" id="KW-0862">Zinc</keyword>
<reference evidence="7" key="1">
    <citation type="submission" date="2023-04" db="EMBL/GenBank/DDBJ databases">
        <title>Phytophthora fragariaefolia NBRC 109709.</title>
        <authorList>
            <person name="Ichikawa N."/>
            <person name="Sato H."/>
            <person name="Tonouchi N."/>
        </authorList>
    </citation>
    <scope>NUCLEOTIDE SEQUENCE</scope>
    <source>
        <strain evidence="7">NBRC 109709</strain>
    </source>
</reference>
<comment type="caution">
    <text evidence="7">The sequence shown here is derived from an EMBL/GenBank/DDBJ whole genome shotgun (WGS) entry which is preliminary data.</text>
</comment>
<feature type="compositionally biased region" description="Basic and acidic residues" evidence="6">
    <location>
        <begin position="222"/>
        <end position="235"/>
    </location>
</feature>
<dbReference type="Gene3D" id="1.20.5.1300">
    <property type="match status" value="1"/>
</dbReference>
<evidence type="ECO:0000256" key="6">
    <source>
        <dbReference type="SAM" id="MobiDB-lite"/>
    </source>
</evidence>
<feature type="compositionally biased region" description="Basic residues" evidence="6">
    <location>
        <begin position="245"/>
        <end position="257"/>
    </location>
</feature>
<dbReference type="Pfam" id="PF00815">
    <property type="entry name" value="Histidinol_dh"/>
    <property type="match status" value="1"/>
</dbReference>
<comment type="similarity">
    <text evidence="5">Belongs to the histidinol dehydrogenase family.</text>
</comment>
<dbReference type="PRINTS" id="PR00083">
    <property type="entry name" value="HOLDHDRGNASE"/>
</dbReference>
<dbReference type="InterPro" id="IPR012131">
    <property type="entry name" value="Hstdl_DH"/>
</dbReference>
<dbReference type="AlphaFoldDB" id="A0A9W6WWP9"/>
<feature type="region of interest" description="Disordered" evidence="6">
    <location>
        <begin position="205"/>
        <end position="282"/>
    </location>
</feature>
<comment type="cofactor">
    <cofactor evidence="1">
        <name>Zn(2+)</name>
        <dbReference type="ChEBI" id="CHEBI:29105"/>
    </cofactor>
</comment>
<name>A0A9W6WWP9_9STRA</name>
<evidence type="ECO:0000256" key="1">
    <source>
        <dbReference type="ARBA" id="ARBA00001947"/>
    </source>
</evidence>
<dbReference type="EMBL" id="BSXT01000601">
    <property type="protein sequence ID" value="GMF30689.1"/>
    <property type="molecule type" value="Genomic_DNA"/>
</dbReference>
<dbReference type="GO" id="GO:0051287">
    <property type="term" value="F:NAD binding"/>
    <property type="evidence" value="ECO:0007669"/>
    <property type="project" value="InterPro"/>
</dbReference>
<evidence type="ECO:0000256" key="2">
    <source>
        <dbReference type="ARBA" id="ARBA00022723"/>
    </source>
</evidence>
<evidence type="ECO:0000313" key="7">
    <source>
        <dbReference type="EMBL" id="GMF30689.1"/>
    </source>
</evidence>
<protein>
    <submittedName>
        <fullName evidence="7">Unnamed protein product</fullName>
    </submittedName>
</protein>
<dbReference type="SUPFAM" id="SSF53720">
    <property type="entry name" value="ALDH-like"/>
    <property type="match status" value="1"/>
</dbReference>
<dbReference type="CDD" id="cd06572">
    <property type="entry name" value="Histidinol_dh"/>
    <property type="match status" value="1"/>
</dbReference>
<dbReference type="OrthoDB" id="1703565at2759"/>
<dbReference type="InterPro" id="IPR016161">
    <property type="entry name" value="Ald_DH/histidinol_DH"/>
</dbReference>
<evidence type="ECO:0000256" key="3">
    <source>
        <dbReference type="ARBA" id="ARBA00022833"/>
    </source>
</evidence>
<keyword evidence="8" id="KW-1185">Reference proteome</keyword>
<keyword evidence="4" id="KW-0560">Oxidoreductase</keyword>
<proteinExistence type="inferred from homology"/>
<dbReference type="Proteomes" id="UP001165121">
    <property type="component" value="Unassembled WGS sequence"/>
</dbReference>
<dbReference type="FunFam" id="3.40.50.1980:FF:000001">
    <property type="entry name" value="Histidinol dehydrogenase"/>
    <property type="match status" value="1"/>
</dbReference>
<evidence type="ECO:0000256" key="4">
    <source>
        <dbReference type="ARBA" id="ARBA00023002"/>
    </source>
</evidence>
<accession>A0A9W6WWP9</accession>
<organism evidence="7 8">
    <name type="scientific">Phytophthora fragariaefolia</name>
    <dbReference type="NCBI Taxonomy" id="1490495"/>
    <lineage>
        <taxon>Eukaryota</taxon>
        <taxon>Sar</taxon>
        <taxon>Stramenopiles</taxon>
        <taxon>Oomycota</taxon>
        <taxon>Peronosporomycetes</taxon>
        <taxon>Peronosporales</taxon>
        <taxon>Peronosporaceae</taxon>
        <taxon>Phytophthora</taxon>
    </lineage>
</organism>
<evidence type="ECO:0000313" key="8">
    <source>
        <dbReference type="Proteomes" id="UP001165121"/>
    </source>
</evidence>
<dbReference type="NCBIfam" id="TIGR00069">
    <property type="entry name" value="hisD"/>
    <property type="match status" value="1"/>
</dbReference>
<keyword evidence="2" id="KW-0479">Metal-binding</keyword>
<feature type="compositionally biased region" description="Low complexity" evidence="6">
    <location>
        <begin position="205"/>
        <end position="221"/>
    </location>
</feature>
<dbReference type="GO" id="GO:0000105">
    <property type="term" value="P:L-histidine biosynthetic process"/>
    <property type="evidence" value="ECO:0007669"/>
    <property type="project" value="TreeGrafter"/>
</dbReference>
<dbReference type="PANTHER" id="PTHR21256:SF2">
    <property type="entry name" value="HISTIDINE BIOSYNTHESIS TRIFUNCTIONAL PROTEIN"/>
    <property type="match status" value="1"/>
</dbReference>
<evidence type="ECO:0000256" key="5">
    <source>
        <dbReference type="RuleBase" id="RU004175"/>
    </source>
</evidence>
<dbReference type="GO" id="GO:0046872">
    <property type="term" value="F:metal ion binding"/>
    <property type="evidence" value="ECO:0007669"/>
    <property type="project" value="UniProtKB-KW"/>
</dbReference>
<dbReference type="GO" id="GO:0004399">
    <property type="term" value="F:histidinol dehydrogenase activity"/>
    <property type="evidence" value="ECO:0007669"/>
    <property type="project" value="UniProtKB-ARBA"/>
</dbReference>
<dbReference type="Gene3D" id="3.40.50.1980">
    <property type="entry name" value="Nitrogenase molybdenum iron protein domain"/>
    <property type="match status" value="2"/>
</dbReference>
<sequence>MASISLFAEIARPESRDNSFMIPAAGKRLEPWAGIHTNHIDGAGAGGLHHYAFANDFRGSAGRADTTTGSERWVASKLWDLDSHSNSSWRSRSRSSQPSGAFAGRRAFFSASTRCTLRECGRELYGHRYGRGSICGLPDSVHGDYHELRVPRGTNCVLPPGHRRAGLPRGPRAAHAAPGVRGVPVGAGAAAARVPVLPGAVPRGVAQRGEPAGRAAASAAAQERHEEPRVADHRAHGGPGARGRDLHRRLLQRRVPRHEHAERDVGRGGGRHHGRGRRADGHRAARRAAAHGQHVAAAAAGHGRARERAGRRAAAVPVVAHVSPMHAAGCYAPGGRYPLPSSVLMTAVTARVAGVQTVVVASPRPAPATLAAAYLAGADYFLAAGGAQAIAAMAYGVGGVPACDIIVGPGNKWVTAAKSLVFGKCAIDMLAGPSECLVIADESADAATIAADLLAQAEHDTAAVPILVTTSQETIDAVNEQLAKQLETLPSAPTASVSVQNGFAVLCPDMATCVSVSDVLAPEHLEVITSNAREVADQVSNYGGLFVGGRAAEVFGDYGAGPNHVLPTGGTAKYTGGLSVHTFLRIRTWMRIDDAQESQALVKDSALLARMEGLEGHARAAEKRLL</sequence>
<dbReference type="PANTHER" id="PTHR21256">
    <property type="entry name" value="HISTIDINOL DEHYDROGENASE HDH"/>
    <property type="match status" value="1"/>
</dbReference>
<dbReference type="GO" id="GO:0005829">
    <property type="term" value="C:cytosol"/>
    <property type="evidence" value="ECO:0007669"/>
    <property type="project" value="TreeGrafter"/>
</dbReference>